<evidence type="ECO:0000313" key="2">
    <source>
        <dbReference type="EMBL" id="GFA85164.1"/>
    </source>
</evidence>
<feature type="region of interest" description="Disordered" evidence="1">
    <location>
        <begin position="287"/>
        <end position="358"/>
    </location>
</feature>
<feature type="compositionally biased region" description="Basic and acidic residues" evidence="1">
    <location>
        <begin position="28"/>
        <end position="40"/>
    </location>
</feature>
<dbReference type="EMBL" id="BKCJ010500456">
    <property type="protein sequence ID" value="GFA85164.1"/>
    <property type="molecule type" value="Genomic_DNA"/>
</dbReference>
<evidence type="ECO:0000256" key="1">
    <source>
        <dbReference type="SAM" id="MobiDB-lite"/>
    </source>
</evidence>
<feature type="non-terminal residue" evidence="2">
    <location>
        <position position="499"/>
    </location>
</feature>
<organism evidence="2">
    <name type="scientific">Tanacetum cinerariifolium</name>
    <name type="common">Dalmatian daisy</name>
    <name type="synonym">Chrysanthemum cinerariifolium</name>
    <dbReference type="NCBI Taxonomy" id="118510"/>
    <lineage>
        <taxon>Eukaryota</taxon>
        <taxon>Viridiplantae</taxon>
        <taxon>Streptophyta</taxon>
        <taxon>Embryophyta</taxon>
        <taxon>Tracheophyta</taxon>
        <taxon>Spermatophyta</taxon>
        <taxon>Magnoliopsida</taxon>
        <taxon>eudicotyledons</taxon>
        <taxon>Gunneridae</taxon>
        <taxon>Pentapetalae</taxon>
        <taxon>asterids</taxon>
        <taxon>campanulids</taxon>
        <taxon>Asterales</taxon>
        <taxon>Asteraceae</taxon>
        <taxon>Asteroideae</taxon>
        <taxon>Anthemideae</taxon>
        <taxon>Anthemidinae</taxon>
        <taxon>Tanacetum</taxon>
    </lineage>
</organism>
<protein>
    <submittedName>
        <fullName evidence="2">Uncharacterized protein</fullName>
    </submittedName>
</protein>
<name>A0A699KD26_TANCI</name>
<feature type="region of interest" description="Disordered" evidence="1">
    <location>
        <begin position="1"/>
        <end position="44"/>
    </location>
</feature>
<feature type="compositionally biased region" description="Basic and acidic residues" evidence="1">
    <location>
        <begin position="305"/>
        <end position="317"/>
    </location>
</feature>
<feature type="compositionally biased region" description="Polar residues" evidence="1">
    <location>
        <begin position="318"/>
        <end position="346"/>
    </location>
</feature>
<feature type="compositionally biased region" description="Acidic residues" evidence="1">
    <location>
        <begin position="17"/>
        <end position="27"/>
    </location>
</feature>
<dbReference type="AlphaFoldDB" id="A0A699KD26"/>
<accession>A0A699KD26</accession>
<gene>
    <name evidence="2" type="ORF">Tci_657136</name>
</gene>
<sequence>MQEEEESFDPIPRPPEESEDDGNDEEDQGLRLSDDERIHEEEEAEDLYRVVNINQGRELQVSQNIEDSHVTLTSVHPDGLQESSSVSSFVTSMLNPISDAGVESIFTTASSLISLETTFSEYRQTNPFVDAMSAIPGIVHQYMTQQMTEAVQEAVQLQTDRLQDSFQRENDEFLRNIDENMKKIIKGQVKSQVKEQVSRILPRTEESVNATLETKVLTRSSQSSRTSYAVAADLTEMELKKILIEKMEENKSIQRSDEQCNLYKALIDAYEADKTILESYGESTILKRRREDDDNQEGPSAGSDRGSKRQRECREHASANTSSEQATGSAGRSTTRTQSRQLSASESAFVEEPVQTTCQVKEPSHPVFEKGVEDQPIVQTSQHPEWFSQPRRPPTPDHTPIDFSNFIMNRLNVDTLTPKLLAGPTIELMRGSCNSLTELEYHLEEVYKAMTNQLDWVNPEGQQYPYNLLQPLSLIPDNRDRRVILFANFIKNNLEYLRG</sequence>
<proteinExistence type="predicted"/>
<comment type="caution">
    <text evidence="2">The sequence shown here is derived from an EMBL/GenBank/DDBJ whole genome shotgun (WGS) entry which is preliminary data.</text>
</comment>
<reference evidence="2" key="1">
    <citation type="journal article" date="2019" name="Sci. Rep.">
        <title>Draft genome of Tanacetum cinerariifolium, the natural source of mosquito coil.</title>
        <authorList>
            <person name="Yamashiro T."/>
            <person name="Shiraishi A."/>
            <person name="Satake H."/>
            <person name="Nakayama K."/>
        </authorList>
    </citation>
    <scope>NUCLEOTIDE SEQUENCE</scope>
</reference>